<reference evidence="2 3" key="1">
    <citation type="submission" date="2018-06" db="EMBL/GenBank/DDBJ databases">
        <title>Genomic Encyclopedia of Type Strains, Phase III (KMG-III): the genomes of soil and plant-associated and newly described type strains.</title>
        <authorList>
            <person name="Whitman W."/>
        </authorList>
    </citation>
    <scope>NUCLEOTIDE SEQUENCE [LARGE SCALE GENOMIC DNA]</scope>
    <source>
        <strain evidence="2 3">CECT 7377</strain>
    </source>
</reference>
<comment type="caution">
    <text evidence="2">The sequence shown here is derived from an EMBL/GenBank/DDBJ whole genome shotgun (WGS) entry which is preliminary data.</text>
</comment>
<dbReference type="InterPro" id="IPR010982">
    <property type="entry name" value="Lambda_DNA-bd_dom_sf"/>
</dbReference>
<accession>A0A366JAB8</accession>
<keyword evidence="3" id="KW-1185">Reference proteome</keyword>
<dbReference type="Pfam" id="PF01381">
    <property type="entry name" value="HTH_3"/>
    <property type="match status" value="1"/>
</dbReference>
<evidence type="ECO:0000259" key="1">
    <source>
        <dbReference type="PROSITE" id="PS50943"/>
    </source>
</evidence>
<dbReference type="EMBL" id="QNSE01000007">
    <property type="protein sequence ID" value="RBP83195.1"/>
    <property type="molecule type" value="Genomic_DNA"/>
</dbReference>
<dbReference type="Gene3D" id="1.10.260.40">
    <property type="entry name" value="lambda repressor-like DNA-binding domains"/>
    <property type="match status" value="1"/>
</dbReference>
<protein>
    <submittedName>
        <fullName evidence="2">Helix-turn-helix protein</fullName>
    </submittedName>
</protein>
<dbReference type="InterPro" id="IPR001387">
    <property type="entry name" value="Cro/C1-type_HTH"/>
</dbReference>
<gene>
    <name evidence="2" type="ORF">DFP80_107173</name>
</gene>
<dbReference type="SMART" id="SM00530">
    <property type="entry name" value="HTH_XRE"/>
    <property type="match status" value="1"/>
</dbReference>
<organism evidence="2 3">
    <name type="scientific">Marinomonas rhizomae</name>
    <dbReference type="NCBI Taxonomy" id="491948"/>
    <lineage>
        <taxon>Bacteria</taxon>
        <taxon>Pseudomonadati</taxon>
        <taxon>Pseudomonadota</taxon>
        <taxon>Gammaproteobacteria</taxon>
        <taxon>Oceanospirillales</taxon>
        <taxon>Oceanospirillaceae</taxon>
        <taxon>Marinomonas</taxon>
    </lineage>
</organism>
<dbReference type="PROSITE" id="PS50943">
    <property type="entry name" value="HTH_CROC1"/>
    <property type="match status" value="1"/>
</dbReference>
<dbReference type="GO" id="GO:0003677">
    <property type="term" value="F:DNA binding"/>
    <property type="evidence" value="ECO:0007669"/>
    <property type="project" value="InterPro"/>
</dbReference>
<sequence>MSISKRLIELRNTLGLTRKKFCEEIGVSIRTIEGIENGGNTPRSDLVEKIVTKWPEFGLWLISGSLEFRSEQTCPNIIHKKQINIVESCDPKFITHGLISTRLIEDSEITFIQNLGNPSQLAAILKLEETTVYALNSTRLKDGFIWLNEGVISFDKSIDGRNYLRSLREKLSALNEEIISSSKYKGLSPNDFELAKNQGVILFESLQNVQDNKLLKSFEEWKKGGNYIWPENIEYTTITR</sequence>
<evidence type="ECO:0000313" key="2">
    <source>
        <dbReference type="EMBL" id="RBP83195.1"/>
    </source>
</evidence>
<dbReference type="OrthoDB" id="6302218at2"/>
<dbReference type="Proteomes" id="UP000252792">
    <property type="component" value="Unassembled WGS sequence"/>
</dbReference>
<evidence type="ECO:0000313" key="3">
    <source>
        <dbReference type="Proteomes" id="UP000252792"/>
    </source>
</evidence>
<dbReference type="SUPFAM" id="SSF47413">
    <property type="entry name" value="lambda repressor-like DNA-binding domains"/>
    <property type="match status" value="1"/>
</dbReference>
<feature type="domain" description="HTH cro/C1-type" evidence="1">
    <location>
        <begin position="7"/>
        <end position="50"/>
    </location>
</feature>
<proteinExistence type="predicted"/>
<dbReference type="RefSeq" id="WP_113916749.1">
    <property type="nucleotide sequence ID" value="NZ_QNSE01000007.1"/>
</dbReference>
<name>A0A366JAB8_9GAMM</name>
<dbReference type="AlphaFoldDB" id="A0A366JAB8"/>
<dbReference type="CDD" id="cd00093">
    <property type="entry name" value="HTH_XRE"/>
    <property type="match status" value="1"/>
</dbReference>